<dbReference type="CDD" id="cd10918">
    <property type="entry name" value="CE4_NodB_like_5s_6s"/>
    <property type="match status" value="1"/>
</dbReference>
<keyword evidence="5" id="KW-0732">Signal</keyword>
<dbReference type="Gene3D" id="3.20.20.370">
    <property type="entry name" value="Glycoside hydrolase/deacetylase"/>
    <property type="match status" value="1"/>
</dbReference>
<evidence type="ECO:0000256" key="2">
    <source>
        <dbReference type="ARBA" id="ARBA00004613"/>
    </source>
</evidence>
<gene>
    <name evidence="8" type="ORF">GCM10008942_03490</name>
</gene>
<evidence type="ECO:0000259" key="7">
    <source>
        <dbReference type="PROSITE" id="PS51677"/>
    </source>
</evidence>
<evidence type="ECO:0000256" key="1">
    <source>
        <dbReference type="ARBA" id="ARBA00003236"/>
    </source>
</evidence>
<name>A0ABN1E398_9PROT</name>
<dbReference type="Proteomes" id="UP001499951">
    <property type="component" value="Unassembled WGS sequence"/>
</dbReference>
<comment type="caution">
    <text evidence="8">The sequence shown here is derived from an EMBL/GenBank/DDBJ whole genome shotgun (WGS) entry which is preliminary data.</text>
</comment>
<protein>
    <recommendedName>
        <fullName evidence="4">Chitooligosaccharide deacetylase</fullName>
    </recommendedName>
    <alternativeName>
        <fullName evidence="6">Nodulation protein B</fullName>
    </alternativeName>
</protein>
<evidence type="ECO:0000256" key="5">
    <source>
        <dbReference type="ARBA" id="ARBA00022729"/>
    </source>
</evidence>
<evidence type="ECO:0000313" key="9">
    <source>
        <dbReference type="Proteomes" id="UP001499951"/>
    </source>
</evidence>
<sequence length="223" mass="24295">MSVCLMLHGIGPAPERVELDERPYWISEAAFACVLAETKAHGACLTFDDGNDTDARIVLPKLVEAGLTAAFFIPSDRIGTPGYVTEHDILELHQAGMEIGSHGCAHLNWLHAGDAEIANDVTRSIERLAGIIKAPVRSVAIPYGHCDRRVLAVLRRLGIGRVYSSFRGPSIEGAWLVRRDCITADMGTREISALMIRKPDAAEAALTFLRIWRRAGNAAIWAA</sequence>
<organism evidence="8 9">
    <name type="scientific">Rhizomicrobium electricum</name>
    <dbReference type="NCBI Taxonomy" id="480070"/>
    <lineage>
        <taxon>Bacteria</taxon>
        <taxon>Pseudomonadati</taxon>
        <taxon>Pseudomonadota</taxon>
        <taxon>Alphaproteobacteria</taxon>
        <taxon>Micropepsales</taxon>
        <taxon>Micropepsaceae</taxon>
        <taxon>Rhizomicrobium</taxon>
    </lineage>
</organism>
<comment type="function">
    <text evidence="1">Is involved in generating a small heat-stable compound (Nod), an acylated oligomer of N-acetylglucosamine, that stimulates mitosis in various plant protoplasts.</text>
</comment>
<reference evidence="8 9" key="1">
    <citation type="journal article" date="2019" name="Int. J. Syst. Evol. Microbiol.">
        <title>The Global Catalogue of Microorganisms (GCM) 10K type strain sequencing project: providing services to taxonomists for standard genome sequencing and annotation.</title>
        <authorList>
            <consortium name="The Broad Institute Genomics Platform"/>
            <consortium name="The Broad Institute Genome Sequencing Center for Infectious Disease"/>
            <person name="Wu L."/>
            <person name="Ma J."/>
        </authorList>
    </citation>
    <scope>NUCLEOTIDE SEQUENCE [LARGE SCALE GENOMIC DNA]</scope>
    <source>
        <strain evidence="8 9">JCM 15089</strain>
    </source>
</reference>
<dbReference type="SUPFAM" id="SSF88713">
    <property type="entry name" value="Glycoside hydrolase/deacetylase"/>
    <property type="match status" value="1"/>
</dbReference>
<accession>A0ABN1E398</accession>
<dbReference type="RefSeq" id="WP_166930861.1">
    <property type="nucleotide sequence ID" value="NZ_BAAADD010000001.1"/>
</dbReference>
<dbReference type="EMBL" id="BAAADD010000001">
    <property type="protein sequence ID" value="GAA0558314.1"/>
    <property type="molecule type" value="Genomic_DNA"/>
</dbReference>
<keyword evidence="9" id="KW-1185">Reference proteome</keyword>
<feature type="domain" description="NodB homology" evidence="7">
    <location>
        <begin position="41"/>
        <end position="223"/>
    </location>
</feature>
<dbReference type="PANTHER" id="PTHR34216">
    <property type="match status" value="1"/>
</dbReference>
<evidence type="ECO:0000256" key="6">
    <source>
        <dbReference type="ARBA" id="ARBA00032976"/>
    </source>
</evidence>
<dbReference type="InterPro" id="IPR002509">
    <property type="entry name" value="NODB_dom"/>
</dbReference>
<evidence type="ECO:0000313" key="8">
    <source>
        <dbReference type="EMBL" id="GAA0558314.1"/>
    </source>
</evidence>
<comment type="subcellular location">
    <subcellularLocation>
        <location evidence="2">Secreted</location>
    </subcellularLocation>
</comment>
<dbReference type="PROSITE" id="PS51677">
    <property type="entry name" value="NODB"/>
    <property type="match status" value="1"/>
</dbReference>
<dbReference type="InterPro" id="IPR051398">
    <property type="entry name" value="Polysacch_Deacetylase"/>
</dbReference>
<comment type="similarity">
    <text evidence="3">Belongs to the polysaccharide deacetylase family.</text>
</comment>
<proteinExistence type="inferred from homology"/>
<evidence type="ECO:0000256" key="3">
    <source>
        <dbReference type="ARBA" id="ARBA00010973"/>
    </source>
</evidence>
<dbReference type="InterPro" id="IPR011330">
    <property type="entry name" value="Glyco_hydro/deAcase_b/a-brl"/>
</dbReference>
<dbReference type="PANTHER" id="PTHR34216:SF3">
    <property type="entry name" value="POLY-BETA-1,6-N-ACETYL-D-GLUCOSAMINE N-DEACETYLASE"/>
    <property type="match status" value="1"/>
</dbReference>
<dbReference type="Pfam" id="PF01522">
    <property type="entry name" value="Polysacc_deac_1"/>
    <property type="match status" value="1"/>
</dbReference>
<evidence type="ECO:0000256" key="4">
    <source>
        <dbReference type="ARBA" id="ARBA00020071"/>
    </source>
</evidence>